<dbReference type="InterPro" id="IPR000572">
    <property type="entry name" value="OxRdtase_Mopterin-bd_dom"/>
</dbReference>
<evidence type="ECO:0000259" key="2">
    <source>
        <dbReference type="Pfam" id="PF00174"/>
    </source>
</evidence>
<dbReference type="AlphaFoldDB" id="A0A8H2KAV3"/>
<keyword evidence="1" id="KW-1133">Transmembrane helix</keyword>
<feature type="transmembrane region" description="Helical" evidence="1">
    <location>
        <begin position="107"/>
        <end position="125"/>
    </location>
</feature>
<dbReference type="Gene3D" id="2.60.40.650">
    <property type="match status" value="1"/>
</dbReference>
<gene>
    <name evidence="3" type="ORF">FB472_1476</name>
</gene>
<dbReference type="Pfam" id="PF17957">
    <property type="entry name" value="Big_7"/>
    <property type="match status" value="1"/>
</dbReference>
<dbReference type="SUPFAM" id="SSF56524">
    <property type="entry name" value="Oxidoreductase molybdopterin-binding domain"/>
    <property type="match status" value="1"/>
</dbReference>
<evidence type="ECO:0000313" key="4">
    <source>
        <dbReference type="Proteomes" id="UP000316560"/>
    </source>
</evidence>
<feature type="transmembrane region" description="Helical" evidence="1">
    <location>
        <begin position="80"/>
        <end position="100"/>
    </location>
</feature>
<dbReference type="Pfam" id="PF00174">
    <property type="entry name" value="Oxidored_molyb"/>
    <property type="match status" value="1"/>
</dbReference>
<feature type="domain" description="Oxidoreductase molybdopterin-binding" evidence="2">
    <location>
        <begin position="265"/>
        <end position="415"/>
    </location>
</feature>
<keyword evidence="4" id="KW-1185">Reference proteome</keyword>
<feature type="transmembrane region" description="Helical" evidence="1">
    <location>
        <begin position="21"/>
        <end position="45"/>
    </location>
</feature>
<dbReference type="InterPro" id="IPR014756">
    <property type="entry name" value="Ig_E-set"/>
</dbReference>
<dbReference type="InterPro" id="IPR036374">
    <property type="entry name" value="OxRdtase_Mopterin-bd_sf"/>
</dbReference>
<accession>A0A8H2KAV3</accession>
<keyword evidence="1" id="KW-0472">Membrane</keyword>
<dbReference type="PANTHER" id="PTHR19372:SF7">
    <property type="entry name" value="SULFITE OXIDASE, MITOCHONDRIAL"/>
    <property type="match status" value="1"/>
</dbReference>
<protein>
    <submittedName>
        <fullName evidence="3">DMSO/TMAO reductase YedYZ molybdopterin-dependent catalytic subunit</fullName>
    </submittedName>
</protein>
<reference evidence="3 4" key="1">
    <citation type="submission" date="2019-06" db="EMBL/GenBank/DDBJ databases">
        <title>Sequencing the genomes of 1000 actinobacteria strains.</title>
        <authorList>
            <person name="Klenk H.-P."/>
        </authorList>
    </citation>
    <scope>NUCLEOTIDE SEQUENCE [LARGE SCALE GENOMIC DNA]</scope>
    <source>
        <strain evidence="3 4">DSM 21947</strain>
    </source>
</reference>
<dbReference type="GO" id="GO:0020037">
    <property type="term" value="F:heme binding"/>
    <property type="evidence" value="ECO:0007669"/>
    <property type="project" value="TreeGrafter"/>
</dbReference>
<dbReference type="GO" id="GO:0006790">
    <property type="term" value="P:sulfur compound metabolic process"/>
    <property type="evidence" value="ECO:0007669"/>
    <property type="project" value="TreeGrafter"/>
</dbReference>
<comment type="caution">
    <text evidence="3">The sequence shown here is derived from an EMBL/GenBank/DDBJ whole genome shotgun (WGS) entry which is preliminary data.</text>
</comment>
<keyword evidence="1" id="KW-0812">Transmembrane</keyword>
<sequence>MAYQPKSAHHERMSVQHVRRWSALLGVLSAAGTLAVAELVALVVAPASSPVLAVGSLVIDLAPAWLKDFTIALFGTNNKLVLLLCLGVLVLLLALIVGVLEYGKPGWGVVGLVAVGVIATIAVATRAEATAVWPLSPVLGVAAGVLLLRLGMIRLRRWVRTTAVTGVPEATNATPATVPAGRKASRRDFLRFVGVTSVGAVLVGIGARVANAGATAVDTVRRALTLPAPAIPAPPIPAGASLDVSGISPIVTSNTDFYRIDTALIVPNIDADRWRLRVTGMVENELEFTFDELLALPMIEKIITLSCVSNEVGGDLVDNALWLGYPIHRVLAMAKPLPGSDMVLSRSVDGFTASTPLEVLQDEDRDSILAVGMNGEPLPRQHGFPVRMVVPGLYGYVSATKWLVELTVTRFADQTAYWTDRGWSAKGPVKVQSRIDVPQQGIQVDAGTVPIAGVAWAPDTGVQTVEVRIDGGPWSEARLATAISADTWVQWVYDWQATPGEHSIEVRATDAAGVTQPGEPVPVVPDGAEGWHTISVQAV</sequence>
<dbReference type="Gene3D" id="3.90.420.10">
    <property type="entry name" value="Oxidoreductase, molybdopterin-binding domain"/>
    <property type="match status" value="1"/>
</dbReference>
<dbReference type="GO" id="GO:0043546">
    <property type="term" value="F:molybdopterin cofactor binding"/>
    <property type="evidence" value="ECO:0007669"/>
    <property type="project" value="TreeGrafter"/>
</dbReference>
<dbReference type="EMBL" id="VFRA01000001">
    <property type="protein sequence ID" value="TQO19876.1"/>
    <property type="molecule type" value="Genomic_DNA"/>
</dbReference>
<evidence type="ECO:0000313" key="3">
    <source>
        <dbReference type="EMBL" id="TQO19876.1"/>
    </source>
</evidence>
<dbReference type="SUPFAM" id="SSF81296">
    <property type="entry name" value="E set domains"/>
    <property type="match status" value="1"/>
</dbReference>
<name>A0A8H2KAV3_9MICO</name>
<proteinExistence type="predicted"/>
<organism evidence="3 4">
    <name type="scientific">Rhodoglobus vestalii</name>
    <dbReference type="NCBI Taxonomy" id="193384"/>
    <lineage>
        <taxon>Bacteria</taxon>
        <taxon>Bacillati</taxon>
        <taxon>Actinomycetota</taxon>
        <taxon>Actinomycetes</taxon>
        <taxon>Micrococcales</taxon>
        <taxon>Microbacteriaceae</taxon>
        <taxon>Rhodoglobus</taxon>
    </lineage>
</organism>
<feature type="transmembrane region" description="Helical" evidence="1">
    <location>
        <begin position="189"/>
        <end position="210"/>
    </location>
</feature>
<dbReference type="GO" id="GO:0008482">
    <property type="term" value="F:sulfite oxidase activity"/>
    <property type="evidence" value="ECO:0007669"/>
    <property type="project" value="TreeGrafter"/>
</dbReference>
<dbReference type="PANTHER" id="PTHR19372">
    <property type="entry name" value="SULFITE REDUCTASE"/>
    <property type="match status" value="1"/>
</dbReference>
<dbReference type="Proteomes" id="UP000316560">
    <property type="component" value="Unassembled WGS sequence"/>
</dbReference>
<evidence type="ECO:0000256" key="1">
    <source>
        <dbReference type="SAM" id="Phobius"/>
    </source>
</evidence>
<feature type="transmembrane region" description="Helical" evidence="1">
    <location>
        <begin position="131"/>
        <end position="150"/>
    </location>
</feature>